<dbReference type="AlphaFoldDB" id="A0AAD8EMG6"/>
<feature type="compositionally biased region" description="Polar residues" evidence="1">
    <location>
        <begin position="102"/>
        <end position="114"/>
    </location>
</feature>
<evidence type="ECO:0000313" key="2">
    <source>
        <dbReference type="EMBL" id="KAJ9595556.1"/>
    </source>
</evidence>
<evidence type="ECO:0000313" key="3">
    <source>
        <dbReference type="Proteomes" id="UP001233999"/>
    </source>
</evidence>
<sequence length="161" mass="17915">IATQQIHSCADQIPIANTEYVPEPKKIKTHEKEKPSQNSSNDNMNTVSNKEKPSQNSSKVNMNTVSNKVKPTTNKATTVTSRQNEVSTVPAPQLGPSRDKQTTAATRRSGQPSREPQDESGTKRKIRKRLVAVEPYRPRAGMKHHRECPLNLLQALSHVSQ</sequence>
<feature type="non-terminal residue" evidence="2">
    <location>
        <position position="161"/>
    </location>
</feature>
<reference evidence="2" key="1">
    <citation type="journal article" date="2023" name="IScience">
        <title>Live-bearing cockroach genome reveals convergent evolutionary mechanisms linked to viviparity in insects and beyond.</title>
        <authorList>
            <person name="Fouks B."/>
            <person name="Harrison M.C."/>
            <person name="Mikhailova A.A."/>
            <person name="Marchal E."/>
            <person name="English S."/>
            <person name="Carruthers M."/>
            <person name="Jennings E.C."/>
            <person name="Chiamaka E.L."/>
            <person name="Frigard R.A."/>
            <person name="Pippel M."/>
            <person name="Attardo G.M."/>
            <person name="Benoit J.B."/>
            <person name="Bornberg-Bauer E."/>
            <person name="Tobe S.S."/>
        </authorList>
    </citation>
    <scope>NUCLEOTIDE SEQUENCE</scope>
    <source>
        <strain evidence="2">Stay&amp;Tobe</strain>
    </source>
</reference>
<proteinExistence type="predicted"/>
<keyword evidence="3" id="KW-1185">Reference proteome</keyword>
<reference evidence="2" key="2">
    <citation type="submission" date="2023-05" db="EMBL/GenBank/DDBJ databases">
        <authorList>
            <person name="Fouks B."/>
        </authorList>
    </citation>
    <scope>NUCLEOTIDE SEQUENCE</scope>
    <source>
        <strain evidence="2">Stay&amp;Tobe</strain>
        <tissue evidence="2">Testes</tissue>
    </source>
</reference>
<feature type="compositionally biased region" description="Basic and acidic residues" evidence="1">
    <location>
        <begin position="22"/>
        <end position="35"/>
    </location>
</feature>
<dbReference type="EMBL" id="JASPKZ010002331">
    <property type="protein sequence ID" value="KAJ9595556.1"/>
    <property type="molecule type" value="Genomic_DNA"/>
</dbReference>
<dbReference type="Proteomes" id="UP001233999">
    <property type="component" value="Unassembled WGS sequence"/>
</dbReference>
<evidence type="ECO:0000256" key="1">
    <source>
        <dbReference type="SAM" id="MobiDB-lite"/>
    </source>
</evidence>
<feature type="non-terminal residue" evidence="2">
    <location>
        <position position="1"/>
    </location>
</feature>
<organism evidence="2 3">
    <name type="scientific">Diploptera punctata</name>
    <name type="common">Pacific beetle cockroach</name>
    <dbReference type="NCBI Taxonomy" id="6984"/>
    <lineage>
        <taxon>Eukaryota</taxon>
        <taxon>Metazoa</taxon>
        <taxon>Ecdysozoa</taxon>
        <taxon>Arthropoda</taxon>
        <taxon>Hexapoda</taxon>
        <taxon>Insecta</taxon>
        <taxon>Pterygota</taxon>
        <taxon>Neoptera</taxon>
        <taxon>Polyneoptera</taxon>
        <taxon>Dictyoptera</taxon>
        <taxon>Blattodea</taxon>
        <taxon>Blaberoidea</taxon>
        <taxon>Blaberidae</taxon>
        <taxon>Diplopterinae</taxon>
        <taxon>Diploptera</taxon>
    </lineage>
</organism>
<feature type="compositionally biased region" description="Polar residues" evidence="1">
    <location>
        <begin position="36"/>
        <end position="87"/>
    </location>
</feature>
<gene>
    <name evidence="2" type="ORF">L9F63_013265</name>
</gene>
<name>A0AAD8EMG6_DIPPU</name>
<feature type="region of interest" description="Disordered" evidence="1">
    <location>
        <begin position="1"/>
        <end position="146"/>
    </location>
</feature>
<protein>
    <submittedName>
        <fullName evidence="2">Uncharacterized protein</fullName>
    </submittedName>
</protein>
<comment type="caution">
    <text evidence="2">The sequence shown here is derived from an EMBL/GenBank/DDBJ whole genome shotgun (WGS) entry which is preliminary data.</text>
</comment>
<accession>A0AAD8EMG6</accession>